<name>A0AAP0GAH9_9ASPA</name>
<reference evidence="2 3" key="1">
    <citation type="journal article" date="2022" name="Nat. Plants">
        <title>Genomes of leafy and leafless Platanthera orchids illuminate the evolution of mycoheterotrophy.</title>
        <authorList>
            <person name="Li M.H."/>
            <person name="Liu K.W."/>
            <person name="Li Z."/>
            <person name="Lu H.C."/>
            <person name="Ye Q.L."/>
            <person name="Zhang D."/>
            <person name="Wang J.Y."/>
            <person name="Li Y.F."/>
            <person name="Zhong Z.M."/>
            <person name="Liu X."/>
            <person name="Yu X."/>
            <person name="Liu D.K."/>
            <person name="Tu X.D."/>
            <person name="Liu B."/>
            <person name="Hao Y."/>
            <person name="Liao X.Y."/>
            <person name="Jiang Y.T."/>
            <person name="Sun W.H."/>
            <person name="Chen J."/>
            <person name="Chen Y.Q."/>
            <person name="Ai Y."/>
            <person name="Zhai J.W."/>
            <person name="Wu S.S."/>
            <person name="Zhou Z."/>
            <person name="Hsiao Y.Y."/>
            <person name="Wu W.L."/>
            <person name="Chen Y.Y."/>
            <person name="Lin Y.F."/>
            <person name="Hsu J.L."/>
            <person name="Li C.Y."/>
            <person name="Wang Z.W."/>
            <person name="Zhao X."/>
            <person name="Zhong W.Y."/>
            <person name="Ma X.K."/>
            <person name="Ma L."/>
            <person name="Huang J."/>
            <person name="Chen G.Z."/>
            <person name="Huang M.Z."/>
            <person name="Huang L."/>
            <person name="Peng D.H."/>
            <person name="Luo Y.B."/>
            <person name="Zou S.Q."/>
            <person name="Chen S.P."/>
            <person name="Lan S."/>
            <person name="Tsai W.C."/>
            <person name="Van de Peer Y."/>
            <person name="Liu Z.J."/>
        </authorList>
    </citation>
    <scope>NUCLEOTIDE SEQUENCE [LARGE SCALE GENOMIC DNA]</scope>
    <source>
        <strain evidence="2">Lor287</strain>
    </source>
</reference>
<dbReference type="InterPro" id="IPR000477">
    <property type="entry name" value="RT_dom"/>
</dbReference>
<protein>
    <recommendedName>
        <fullName evidence="1">Reverse transcriptase domain-containing protein</fullName>
    </recommendedName>
</protein>
<evidence type="ECO:0000313" key="3">
    <source>
        <dbReference type="Proteomes" id="UP001418222"/>
    </source>
</evidence>
<accession>A0AAP0GAH9</accession>
<gene>
    <name evidence="2" type="ORF">KSP39_PZI006163</name>
</gene>
<feature type="domain" description="Reverse transcriptase" evidence="1">
    <location>
        <begin position="12"/>
        <end position="212"/>
    </location>
</feature>
<dbReference type="EMBL" id="JBBWWQ010000004">
    <property type="protein sequence ID" value="KAK8948365.1"/>
    <property type="molecule type" value="Genomic_DNA"/>
</dbReference>
<evidence type="ECO:0000313" key="2">
    <source>
        <dbReference type="EMBL" id="KAK8948365.1"/>
    </source>
</evidence>
<dbReference type="PANTHER" id="PTHR19446">
    <property type="entry name" value="REVERSE TRANSCRIPTASES"/>
    <property type="match status" value="1"/>
</dbReference>
<dbReference type="Proteomes" id="UP001418222">
    <property type="component" value="Unassembled WGS sequence"/>
</dbReference>
<keyword evidence="3" id="KW-1185">Reference proteome</keyword>
<comment type="caution">
    <text evidence="2">The sequence shown here is derived from an EMBL/GenBank/DDBJ whole genome shotgun (WGS) entry which is preliminary data.</text>
</comment>
<sequence length="241" mass="26784">MLIPEVPNAAQPDKFWPISLCQTIYKVATKVLIRRLHPLLLSLVSPEQGAFVPGRSISHHCFHAQEIMHKFKVSTARSGFMAIKIDMDQAYDKMAWGTLQQVLQLLGLPAWFINWVLQCVMHPRFALLLNGKQTSWIEATCGFRQGCPLSPYAFILCSELLSYALQLKGDSIDISLSLAGPRISHLLYANDILLVGDASSTIIRAIWSTLAHLAFSVSRRCFTWGLSSPCGISGRRTSPTS</sequence>
<organism evidence="2 3">
    <name type="scientific">Platanthera zijinensis</name>
    <dbReference type="NCBI Taxonomy" id="2320716"/>
    <lineage>
        <taxon>Eukaryota</taxon>
        <taxon>Viridiplantae</taxon>
        <taxon>Streptophyta</taxon>
        <taxon>Embryophyta</taxon>
        <taxon>Tracheophyta</taxon>
        <taxon>Spermatophyta</taxon>
        <taxon>Magnoliopsida</taxon>
        <taxon>Liliopsida</taxon>
        <taxon>Asparagales</taxon>
        <taxon>Orchidaceae</taxon>
        <taxon>Orchidoideae</taxon>
        <taxon>Orchideae</taxon>
        <taxon>Orchidinae</taxon>
        <taxon>Platanthera</taxon>
    </lineage>
</organism>
<dbReference type="Pfam" id="PF00078">
    <property type="entry name" value="RVT_1"/>
    <property type="match status" value="1"/>
</dbReference>
<dbReference type="InterPro" id="IPR043502">
    <property type="entry name" value="DNA/RNA_pol_sf"/>
</dbReference>
<dbReference type="CDD" id="cd01650">
    <property type="entry name" value="RT_nLTR_like"/>
    <property type="match status" value="1"/>
</dbReference>
<proteinExistence type="predicted"/>
<dbReference type="AlphaFoldDB" id="A0AAP0GAH9"/>
<dbReference type="SUPFAM" id="SSF56672">
    <property type="entry name" value="DNA/RNA polymerases"/>
    <property type="match status" value="1"/>
</dbReference>
<evidence type="ECO:0000259" key="1">
    <source>
        <dbReference type="Pfam" id="PF00078"/>
    </source>
</evidence>